<dbReference type="RefSeq" id="XP_004925608.2">
    <property type="nucleotide sequence ID" value="XM_004925551.4"/>
</dbReference>
<reference evidence="3" key="1">
    <citation type="journal article" date="2008" name="Insect Biochem. Mol. Biol.">
        <title>The genome of a lepidopteran model insect, the silkworm Bombyx mori.</title>
        <authorList>
            <consortium name="International Silkworm Genome Consortium"/>
        </authorList>
    </citation>
    <scope>NUCLEOTIDE SEQUENCE [LARGE SCALE GENOMIC DNA]</scope>
    <source>
        <strain evidence="3">p50T</strain>
    </source>
</reference>
<protein>
    <submittedName>
        <fullName evidence="2">Uncharacterized protein</fullName>
    </submittedName>
</protein>
<evidence type="ECO:0000313" key="3">
    <source>
        <dbReference type="Proteomes" id="UP000005204"/>
    </source>
</evidence>
<dbReference type="EnsemblMetazoa" id="XM_004925551.3">
    <property type="protein sequence ID" value="XP_004925608.2"/>
    <property type="gene ID" value="LOC101738477"/>
</dbReference>
<dbReference type="KEGG" id="bmor:101738477"/>
<name>A0A8R2AGU3_BOMMO</name>
<keyword evidence="3" id="KW-1185">Reference proteome</keyword>
<dbReference type="AlphaFoldDB" id="A0A8R2AGU3"/>
<sequence>MLICAQLRPPEEQDRGARKKALKDAVICIGWLKIVSIICYMILYYLVRANSEGGMSNVLQSLTLAILPPQIVHGILLFLGALEERVLALEIGLWFCLILGSYNTILGIMGGIYFIRTGYLTMHFLLALIFALMAMSLFSVLCHDVLIVYAYKEMLVTTLSTPVSVVPHSEQNTTENLK</sequence>
<dbReference type="RefSeq" id="XP_062529519.1">
    <property type="nucleotide sequence ID" value="XM_062673535.1"/>
</dbReference>
<feature type="transmembrane region" description="Helical" evidence="1">
    <location>
        <begin position="58"/>
        <end position="79"/>
    </location>
</feature>
<dbReference type="Proteomes" id="UP000005204">
    <property type="component" value="Unassembled WGS sequence"/>
</dbReference>
<feature type="transmembrane region" description="Helical" evidence="1">
    <location>
        <begin position="91"/>
        <end position="115"/>
    </location>
</feature>
<keyword evidence="1" id="KW-0472">Membrane</keyword>
<evidence type="ECO:0000256" key="1">
    <source>
        <dbReference type="SAM" id="Phobius"/>
    </source>
</evidence>
<keyword evidence="1" id="KW-0812">Transmembrane</keyword>
<proteinExistence type="predicted"/>
<reference evidence="2" key="2">
    <citation type="submission" date="2022-06" db="UniProtKB">
        <authorList>
            <consortium name="EnsemblMetazoa"/>
        </authorList>
    </citation>
    <scope>IDENTIFICATION</scope>
    <source>
        <strain evidence="2">p50T (Dazao)</strain>
    </source>
</reference>
<keyword evidence="1" id="KW-1133">Transmembrane helix</keyword>
<feature type="transmembrane region" description="Helical" evidence="1">
    <location>
        <begin position="121"/>
        <end position="151"/>
    </location>
</feature>
<feature type="transmembrane region" description="Helical" evidence="1">
    <location>
        <begin position="25"/>
        <end position="46"/>
    </location>
</feature>
<dbReference type="GeneID" id="101738477"/>
<evidence type="ECO:0000313" key="2">
    <source>
        <dbReference type="EnsemblMetazoa" id="XP_004925608.2"/>
    </source>
</evidence>
<accession>A0A8R2AGU3</accession>
<organism evidence="2 3">
    <name type="scientific">Bombyx mori</name>
    <name type="common">Silk moth</name>
    <dbReference type="NCBI Taxonomy" id="7091"/>
    <lineage>
        <taxon>Eukaryota</taxon>
        <taxon>Metazoa</taxon>
        <taxon>Ecdysozoa</taxon>
        <taxon>Arthropoda</taxon>
        <taxon>Hexapoda</taxon>
        <taxon>Insecta</taxon>
        <taxon>Pterygota</taxon>
        <taxon>Neoptera</taxon>
        <taxon>Endopterygota</taxon>
        <taxon>Lepidoptera</taxon>
        <taxon>Glossata</taxon>
        <taxon>Ditrysia</taxon>
        <taxon>Bombycoidea</taxon>
        <taxon>Bombycidae</taxon>
        <taxon>Bombycinae</taxon>
        <taxon>Bombyx</taxon>
    </lineage>
</organism>